<evidence type="ECO:0000256" key="1">
    <source>
        <dbReference type="SAM" id="MobiDB-lite"/>
    </source>
</evidence>
<evidence type="ECO:0000313" key="2">
    <source>
        <dbReference type="EMBL" id="KAL0914589.1"/>
    </source>
</evidence>
<protein>
    <submittedName>
        <fullName evidence="2">Uncharacterized protein</fullName>
    </submittedName>
</protein>
<keyword evidence="3" id="KW-1185">Reference proteome</keyword>
<organism evidence="2 3">
    <name type="scientific">Dendrobium thyrsiflorum</name>
    <name type="common">Pinecone-like raceme dendrobium</name>
    <name type="synonym">Orchid</name>
    <dbReference type="NCBI Taxonomy" id="117978"/>
    <lineage>
        <taxon>Eukaryota</taxon>
        <taxon>Viridiplantae</taxon>
        <taxon>Streptophyta</taxon>
        <taxon>Embryophyta</taxon>
        <taxon>Tracheophyta</taxon>
        <taxon>Spermatophyta</taxon>
        <taxon>Magnoliopsida</taxon>
        <taxon>Liliopsida</taxon>
        <taxon>Asparagales</taxon>
        <taxon>Orchidaceae</taxon>
        <taxon>Epidendroideae</taxon>
        <taxon>Malaxideae</taxon>
        <taxon>Dendrobiinae</taxon>
        <taxon>Dendrobium</taxon>
    </lineage>
</organism>
<dbReference type="AlphaFoldDB" id="A0ABD0UPN6"/>
<feature type="compositionally biased region" description="Basic and acidic residues" evidence="1">
    <location>
        <begin position="26"/>
        <end position="37"/>
    </location>
</feature>
<comment type="caution">
    <text evidence="2">The sequence shown here is derived from an EMBL/GenBank/DDBJ whole genome shotgun (WGS) entry which is preliminary data.</text>
</comment>
<feature type="compositionally biased region" description="Basic and acidic residues" evidence="1">
    <location>
        <begin position="45"/>
        <end position="55"/>
    </location>
</feature>
<dbReference type="Proteomes" id="UP001552299">
    <property type="component" value="Unassembled WGS sequence"/>
</dbReference>
<reference evidence="2 3" key="1">
    <citation type="journal article" date="2024" name="Plant Biotechnol. J.">
        <title>Dendrobium thyrsiflorum genome and its molecular insights into genes involved in important horticultural traits.</title>
        <authorList>
            <person name="Chen B."/>
            <person name="Wang J.Y."/>
            <person name="Zheng P.J."/>
            <person name="Li K.L."/>
            <person name="Liang Y.M."/>
            <person name="Chen X.F."/>
            <person name="Zhang C."/>
            <person name="Zhao X."/>
            <person name="He X."/>
            <person name="Zhang G.Q."/>
            <person name="Liu Z.J."/>
            <person name="Xu Q."/>
        </authorList>
    </citation>
    <scope>NUCLEOTIDE SEQUENCE [LARGE SCALE GENOMIC DNA]</scope>
    <source>
        <strain evidence="2">GZMU011</strain>
    </source>
</reference>
<accession>A0ABD0UPN6</accession>
<gene>
    <name evidence="2" type="ORF">M5K25_014950</name>
</gene>
<proteinExistence type="predicted"/>
<dbReference type="EMBL" id="JANQDX010000012">
    <property type="protein sequence ID" value="KAL0914589.1"/>
    <property type="molecule type" value="Genomic_DNA"/>
</dbReference>
<feature type="region of interest" description="Disordered" evidence="1">
    <location>
        <begin position="13"/>
        <end position="75"/>
    </location>
</feature>
<name>A0ABD0UPN6_DENTH</name>
<sequence length="75" mass="8550">MTSAIQLLYVLRSPNRRSQEPIAALESDHPDRDPDVRRSRRDRRRGNQVEDGDHSRRSRGGVSNGRLPKSCGSHM</sequence>
<evidence type="ECO:0000313" key="3">
    <source>
        <dbReference type="Proteomes" id="UP001552299"/>
    </source>
</evidence>